<gene>
    <name evidence="4" type="ORF">F8388_015263</name>
</gene>
<dbReference type="InterPro" id="IPR035979">
    <property type="entry name" value="RBD_domain_sf"/>
</dbReference>
<dbReference type="InterPro" id="IPR050441">
    <property type="entry name" value="RBM"/>
</dbReference>
<feature type="domain" description="RRM" evidence="3">
    <location>
        <begin position="63"/>
        <end position="128"/>
    </location>
</feature>
<reference evidence="4 5" key="1">
    <citation type="journal article" date="2020" name="bioRxiv">
        <title>Sequence and annotation of 42 cannabis genomes reveals extensive copy number variation in cannabinoid synthesis and pathogen resistance genes.</title>
        <authorList>
            <person name="Mckernan K.J."/>
            <person name="Helbert Y."/>
            <person name="Kane L.T."/>
            <person name="Ebling H."/>
            <person name="Zhang L."/>
            <person name="Liu B."/>
            <person name="Eaton Z."/>
            <person name="Mclaughlin S."/>
            <person name="Kingan S."/>
            <person name="Baybayan P."/>
            <person name="Concepcion G."/>
            <person name="Jordan M."/>
            <person name="Riva A."/>
            <person name="Barbazuk W."/>
            <person name="Harkins T."/>
        </authorList>
    </citation>
    <scope>NUCLEOTIDE SEQUENCE [LARGE SCALE GENOMIC DNA]</scope>
    <source>
        <strain evidence="5">cv. Jamaican Lion 4</strain>
        <tissue evidence="4">Leaf</tissue>
    </source>
</reference>
<dbReference type="InterPro" id="IPR012677">
    <property type="entry name" value="Nucleotide-bd_a/b_plait_sf"/>
</dbReference>
<evidence type="ECO:0000259" key="3">
    <source>
        <dbReference type="PROSITE" id="PS50102"/>
    </source>
</evidence>
<organism evidence="4 5">
    <name type="scientific">Cannabis sativa</name>
    <name type="common">Hemp</name>
    <name type="synonym">Marijuana</name>
    <dbReference type="NCBI Taxonomy" id="3483"/>
    <lineage>
        <taxon>Eukaryota</taxon>
        <taxon>Viridiplantae</taxon>
        <taxon>Streptophyta</taxon>
        <taxon>Embryophyta</taxon>
        <taxon>Tracheophyta</taxon>
        <taxon>Spermatophyta</taxon>
        <taxon>Magnoliopsida</taxon>
        <taxon>eudicotyledons</taxon>
        <taxon>Gunneridae</taxon>
        <taxon>Pentapetalae</taxon>
        <taxon>rosids</taxon>
        <taxon>fabids</taxon>
        <taxon>Rosales</taxon>
        <taxon>Cannabaceae</taxon>
        <taxon>Cannabis</taxon>
    </lineage>
</organism>
<evidence type="ECO:0000313" key="5">
    <source>
        <dbReference type="Proteomes" id="UP000525078"/>
    </source>
</evidence>
<sequence>MKLRTQHNTPPFHRVEHEPEAWEAKKERAMTGLGWAAWALSSEREKSKLRFRSPMSDVGNLGKNLYFTGLSPRITKMDLAKQFALEGTVVGVHLVIDPWTRESSGFGFVTMSKLEEPEQINKGKYEPRTPPKEGLKNLPQQSNHLDDGEPSQ</sequence>
<protein>
    <recommendedName>
        <fullName evidence="3">RRM domain-containing protein</fullName>
    </recommendedName>
</protein>
<dbReference type="AlphaFoldDB" id="A0A7J6F1J3"/>
<keyword evidence="1" id="KW-0694">RNA-binding</keyword>
<dbReference type="GO" id="GO:0003723">
    <property type="term" value="F:RNA binding"/>
    <property type="evidence" value="ECO:0007669"/>
    <property type="project" value="UniProtKB-UniRule"/>
</dbReference>
<feature type="compositionally biased region" description="Basic and acidic residues" evidence="2">
    <location>
        <begin position="117"/>
        <end position="135"/>
    </location>
</feature>
<evidence type="ECO:0000256" key="2">
    <source>
        <dbReference type="SAM" id="MobiDB-lite"/>
    </source>
</evidence>
<dbReference type="Pfam" id="PF00076">
    <property type="entry name" value="RRM_1"/>
    <property type="match status" value="1"/>
</dbReference>
<comment type="caution">
    <text evidence="4">The sequence shown here is derived from an EMBL/GenBank/DDBJ whole genome shotgun (WGS) entry which is preliminary data.</text>
</comment>
<dbReference type="Gene3D" id="3.30.70.330">
    <property type="match status" value="1"/>
</dbReference>
<accession>A0A7J6F1J3</accession>
<evidence type="ECO:0000256" key="1">
    <source>
        <dbReference type="PROSITE-ProRule" id="PRU00176"/>
    </source>
</evidence>
<evidence type="ECO:0000313" key="4">
    <source>
        <dbReference type="EMBL" id="KAF4364572.1"/>
    </source>
</evidence>
<dbReference type="InterPro" id="IPR000504">
    <property type="entry name" value="RRM_dom"/>
</dbReference>
<feature type="region of interest" description="Disordered" evidence="2">
    <location>
        <begin position="117"/>
        <end position="152"/>
    </location>
</feature>
<dbReference type="SUPFAM" id="SSF54928">
    <property type="entry name" value="RNA-binding domain, RBD"/>
    <property type="match status" value="1"/>
</dbReference>
<name>A0A7J6F1J3_CANSA</name>
<dbReference type="EMBL" id="JAATIP010000166">
    <property type="protein sequence ID" value="KAF4364572.1"/>
    <property type="molecule type" value="Genomic_DNA"/>
</dbReference>
<dbReference type="Proteomes" id="UP000525078">
    <property type="component" value="Unassembled WGS sequence"/>
</dbReference>
<proteinExistence type="predicted"/>
<dbReference type="PROSITE" id="PS50102">
    <property type="entry name" value="RRM"/>
    <property type="match status" value="1"/>
</dbReference>
<dbReference type="PANTHER" id="PTHR48034">
    <property type="entry name" value="TRANSFORMER-2 SEX-DETERMINING PROTEIN-RELATED"/>
    <property type="match status" value="1"/>
</dbReference>